<keyword evidence="1" id="KW-0472">Membrane</keyword>
<dbReference type="EMBL" id="REGN01008276">
    <property type="protein sequence ID" value="RNA03984.1"/>
    <property type="molecule type" value="Genomic_DNA"/>
</dbReference>
<protein>
    <submittedName>
        <fullName evidence="2">ATP-binding cassette sub-family A member 3-like isoform X2</fullName>
    </submittedName>
</protein>
<gene>
    <name evidence="2" type="ORF">BpHYR1_017011</name>
</gene>
<evidence type="ECO:0000313" key="2">
    <source>
        <dbReference type="EMBL" id="RNA03984.1"/>
    </source>
</evidence>
<dbReference type="Proteomes" id="UP000276133">
    <property type="component" value="Unassembled WGS sequence"/>
</dbReference>
<dbReference type="GO" id="GO:0005524">
    <property type="term" value="F:ATP binding"/>
    <property type="evidence" value="ECO:0007669"/>
    <property type="project" value="UniProtKB-KW"/>
</dbReference>
<organism evidence="2 3">
    <name type="scientific">Brachionus plicatilis</name>
    <name type="common">Marine rotifer</name>
    <name type="synonym">Brachionus muelleri</name>
    <dbReference type="NCBI Taxonomy" id="10195"/>
    <lineage>
        <taxon>Eukaryota</taxon>
        <taxon>Metazoa</taxon>
        <taxon>Spiralia</taxon>
        <taxon>Gnathifera</taxon>
        <taxon>Rotifera</taxon>
        <taxon>Eurotatoria</taxon>
        <taxon>Monogononta</taxon>
        <taxon>Pseudotrocha</taxon>
        <taxon>Ploima</taxon>
        <taxon>Brachionidae</taxon>
        <taxon>Brachionus</taxon>
    </lineage>
</organism>
<proteinExistence type="predicted"/>
<accession>A0A3M7PYF4</accession>
<evidence type="ECO:0000313" key="3">
    <source>
        <dbReference type="Proteomes" id="UP000276133"/>
    </source>
</evidence>
<comment type="caution">
    <text evidence="2">The sequence shown here is derived from an EMBL/GenBank/DDBJ whole genome shotgun (WGS) entry which is preliminary data.</text>
</comment>
<feature type="transmembrane region" description="Helical" evidence="1">
    <location>
        <begin position="30"/>
        <end position="52"/>
    </location>
</feature>
<sequence>MNRVKLAGFLVQIRILMWKMLIILRRNVVGSLLEICCPYLFVSFLILIRYFIERFKMKTFSYMPVNILELNPMTFDQQRNLILYYPNTEFVRNLVNDAASLLSDKNPNFSPLIFGVNVSSAFMLQSSVISKVAVFYSFPMNITNLIPENIKYSIFTQEIK</sequence>
<keyword evidence="1" id="KW-1133">Transmembrane helix</keyword>
<dbReference type="AlphaFoldDB" id="A0A3M7PYF4"/>
<keyword evidence="2" id="KW-0067">ATP-binding</keyword>
<keyword evidence="3" id="KW-1185">Reference proteome</keyword>
<keyword evidence="2" id="KW-0547">Nucleotide-binding</keyword>
<keyword evidence="1" id="KW-0812">Transmembrane</keyword>
<name>A0A3M7PYF4_BRAPC</name>
<reference evidence="2 3" key="1">
    <citation type="journal article" date="2018" name="Sci. Rep.">
        <title>Genomic signatures of local adaptation to the degree of environmental predictability in rotifers.</title>
        <authorList>
            <person name="Franch-Gras L."/>
            <person name="Hahn C."/>
            <person name="Garcia-Roger E.M."/>
            <person name="Carmona M.J."/>
            <person name="Serra M."/>
            <person name="Gomez A."/>
        </authorList>
    </citation>
    <scope>NUCLEOTIDE SEQUENCE [LARGE SCALE GENOMIC DNA]</scope>
    <source>
        <strain evidence="2">HYR1</strain>
    </source>
</reference>
<evidence type="ECO:0000256" key="1">
    <source>
        <dbReference type="SAM" id="Phobius"/>
    </source>
</evidence>